<dbReference type="AlphaFoldDB" id="A0A1V3WPS4"/>
<evidence type="ECO:0000313" key="2">
    <source>
        <dbReference type="EMBL" id="OOK68967.1"/>
    </source>
</evidence>
<dbReference type="EMBL" id="MVBM01000007">
    <property type="protein sequence ID" value="OOK68967.1"/>
    <property type="molecule type" value="Genomic_DNA"/>
</dbReference>
<evidence type="ECO:0000313" key="5">
    <source>
        <dbReference type="Proteomes" id="UP000189229"/>
    </source>
</evidence>
<accession>A0A1V3WPS4</accession>
<dbReference type="EMBL" id="MVBN01000007">
    <property type="protein sequence ID" value="OOK69872.1"/>
    <property type="molecule type" value="Genomic_DNA"/>
</dbReference>
<evidence type="ECO:0000256" key="1">
    <source>
        <dbReference type="SAM" id="MobiDB-lite"/>
    </source>
</evidence>
<reference evidence="4 5" key="1">
    <citation type="submission" date="2017-02" db="EMBL/GenBank/DDBJ databases">
        <title>Complete genome sequences of Mycobacterium kansasii strains isolated from rhesus macaques.</title>
        <authorList>
            <person name="Panda A."/>
            <person name="Nagaraj S."/>
            <person name="Zhao X."/>
            <person name="Tettelin H."/>
            <person name="Detolla L.J."/>
        </authorList>
    </citation>
    <scope>NUCLEOTIDE SEQUENCE [LARGE SCALE GENOMIC DNA]</scope>
    <source>
        <strain evidence="3 4">11-3469</strain>
        <strain evidence="2 5">11-3813</strain>
    </source>
</reference>
<name>A0A1V3WPS4_MYCKA</name>
<evidence type="ECO:0000313" key="3">
    <source>
        <dbReference type="EMBL" id="OOK69872.1"/>
    </source>
</evidence>
<sequence length="62" mass="6693">MYYGAFLDFKFDRPQFRSHPVGQRGDTGPRGRDVEGGGSSGSRGMHSTPASSHPVPDRSSVL</sequence>
<protein>
    <submittedName>
        <fullName evidence="2">Uncharacterized protein</fullName>
    </submittedName>
</protein>
<dbReference type="Proteomes" id="UP000188532">
    <property type="component" value="Unassembled WGS sequence"/>
</dbReference>
<proteinExistence type="predicted"/>
<evidence type="ECO:0000313" key="4">
    <source>
        <dbReference type="Proteomes" id="UP000188532"/>
    </source>
</evidence>
<feature type="region of interest" description="Disordered" evidence="1">
    <location>
        <begin position="14"/>
        <end position="62"/>
    </location>
</feature>
<dbReference type="Proteomes" id="UP000189229">
    <property type="component" value="Unassembled WGS sequence"/>
</dbReference>
<gene>
    <name evidence="3" type="ORF">BZL29_6308</name>
    <name evidence="2" type="ORF">BZL30_7189</name>
</gene>
<organism evidence="2 5">
    <name type="scientific">Mycobacterium kansasii</name>
    <dbReference type="NCBI Taxonomy" id="1768"/>
    <lineage>
        <taxon>Bacteria</taxon>
        <taxon>Bacillati</taxon>
        <taxon>Actinomycetota</taxon>
        <taxon>Actinomycetes</taxon>
        <taxon>Mycobacteriales</taxon>
        <taxon>Mycobacteriaceae</taxon>
        <taxon>Mycobacterium</taxon>
    </lineage>
</organism>
<comment type="caution">
    <text evidence="2">The sequence shown here is derived from an EMBL/GenBank/DDBJ whole genome shotgun (WGS) entry which is preliminary data.</text>
</comment>